<dbReference type="GO" id="GO:0005634">
    <property type="term" value="C:nucleus"/>
    <property type="evidence" value="ECO:0007669"/>
    <property type="project" value="UniProtKB-SubCell"/>
</dbReference>
<proteinExistence type="inferred from homology"/>
<protein>
    <submittedName>
        <fullName evidence="7">Uncharacterized protein</fullName>
    </submittedName>
</protein>
<dbReference type="OrthoDB" id="3363802at2759"/>
<feature type="compositionally biased region" description="Basic and acidic residues" evidence="6">
    <location>
        <begin position="232"/>
        <end position="256"/>
    </location>
</feature>
<feature type="compositionally biased region" description="Basic and acidic residues" evidence="6">
    <location>
        <begin position="268"/>
        <end position="311"/>
    </location>
</feature>
<dbReference type="GO" id="GO:0000381">
    <property type="term" value="P:regulation of alternative mRNA splicing, via spliceosome"/>
    <property type="evidence" value="ECO:0007669"/>
    <property type="project" value="InterPro"/>
</dbReference>
<dbReference type="AlphaFoldDB" id="A0A067TX68"/>
<evidence type="ECO:0000256" key="5">
    <source>
        <dbReference type="ARBA" id="ARBA00023242"/>
    </source>
</evidence>
<feature type="region of interest" description="Disordered" evidence="6">
    <location>
        <begin position="147"/>
        <end position="366"/>
    </location>
</feature>
<dbReference type="InterPro" id="IPR033757">
    <property type="entry name" value="WTAP"/>
</dbReference>
<feature type="compositionally biased region" description="Basic residues" evidence="6">
    <location>
        <begin position="220"/>
        <end position="231"/>
    </location>
</feature>
<organism evidence="7 8">
    <name type="scientific">Galerina marginata (strain CBS 339.88)</name>
    <dbReference type="NCBI Taxonomy" id="685588"/>
    <lineage>
        <taxon>Eukaryota</taxon>
        <taxon>Fungi</taxon>
        <taxon>Dikarya</taxon>
        <taxon>Basidiomycota</taxon>
        <taxon>Agaricomycotina</taxon>
        <taxon>Agaricomycetes</taxon>
        <taxon>Agaricomycetidae</taxon>
        <taxon>Agaricales</taxon>
        <taxon>Agaricineae</taxon>
        <taxon>Strophariaceae</taxon>
        <taxon>Galerina</taxon>
    </lineage>
</organism>
<dbReference type="STRING" id="685588.A0A067TX68"/>
<comment type="similarity">
    <text evidence="2">Belongs to the fl(2)d family.</text>
</comment>
<evidence type="ECO:0000256" key="3">
    <source>
        <dbReference type="ARBA" id="ARBA00022664"/>
    </source>
</evidence>
<keyword evidence="5" id="KW-0539">Nucleus</keyword>
<gene>
    <name evidence="7" type="ORF">GALMADRAFT_205550</name>
</gene>
<evidence type="ECO:0000256" key="2">
    <source>
        <dbReference type="ARBA" id="ARBA00010313"/>
    </source>
</evidence>
<sequence length="366" mass="40773">MELPSSRELELEILLREKDVQLAEVTDEITALRRYLSKQPGPSTTDPVTLPPALVSVLLPHITSGATPSTSSSSTVTAALTQRARLLQEENDELYELLKHSETGKLKDEVRGLRRVVAKLEGALKESHQVIDSLSTELDKAYQTLKSTSRKVGSTNKSNSHSHSPQDMYHSVSNADSMGNGHGASKLPPTGPRGHKRPRLSESHVSPAPRLAPSLPQKPPPHHHNSHHHLPSRVDTREQGRHAMDSRPPKLNVKMEIDDDERAVSPPNRERDRNREPRERNNRDRERDRERGVKERDRPPHTGKDWDRDGGKYPNPRRNGHNSGPSGRGPSNGATPGRKGNDRSNPNTNNHISDQGSRTLQERLGL</sequence>
<dbReference type="GO" id="GO:0006397">
    <property type="term" value="P:mRNA processing"/>
    <property type="evidence" value="ECO:0007669"/>
    <property type="project" value="UniProtKB-KW"/>
</dbReference>
<feature type="compositionally biased region" description="Low complexity" evidence="6">
    <location>
        <begin position="321"/>
        <end position="333"/>
    </location>
</feature>
<name>A0A067TX68_GALM3</name>
<feature type="compositionally biased region" description="Polar residues" evidence="6">
    <location>
        <begin position="147"/>
        <end position="177"/>
    </location>
</feature>
<keyword evidence="4" id="KW-0508">mRNA splicing</keyword>
<feature type="compositionally biased region" description="Polar residues" evidence="6">
    <location>
        <begin position="343"/>
        <end position="359"/>
    </location>
</feature>
<evidence type="ECO:0000256" key="4">
    <source>
        <dbReference type="ARBA" id="ARBA00023187"/>
    </source>
</evidence>
<reference evidence="8" key="1">
    <citation type="journal article" date="2014" name="Proc. Natl. Acad. Sci. U.S.A.">
        <title>Extensive sampling of basidiomycete genomes demonstrates inadequacy of the white-rot/brown-rot paradigm for wood decay fungi.</title>
        <authorList>
            <person name="Riley R."/>
            <person name="Salamov A.A."/>
            <person name="Brown D.W."/>
            <person name="Nagy L.G."/>
            <person name="Floudas D."/>
            <person name="Held B.W."/>
            <person name="Levasseur A."/>
            <person name="Lombard V."/>
            <person name="Morin E."/>
            <person name="Otillar R."/>
            <person name="Lindquist E.A."/>
            <person name="Sun H."/>
            <person name="LaButti K.M."/>
            <person name="Schmutz J."/>
            <person name="Jabbour D."/>
            <person name="Luo H."/>
            <person name="Baker S.E."/>
            <person name="Pisabarro A.G."/>
            <person name="Walton J.D."/>
            <person name="Blanchette R.A."/>
            <person name="Henrissat B."/>
            <person name="Martin F."/>
            <person name="Cullen D."/>
            <person name="Hibbett D.S."/>
            <person name="Grigoriev I.V."/>
        </authorList>
    </citation>
    <scope>NUCLEOTIDE SEQUENCE [LARGE SCALE GENOMIC DNA]</scope>
    <source>
        <strain evidence="8">CBS 339.88</strain>
    </source>
</reference>
<dbReference type="GO" id="GO:0016556">
    <property type="term" value="P:mRNA modification"/>
    <property type="evidence" value="ECO:0007669"/>
    <property type="project" value="InterPro"/>
</dbReference>
<accession>A0A067TX68</accession>
<keyword evidence="3" id="KW-0507">mRNA processing</keyword>
<evidence type="ECO:0000256" key="1">
    <source>
        <dbReference type="ARBA" id="ARBA00004123"/>
    </source>
</evidence>
<evidence type="ECO:0000313" key="7">
    <source>
        <dbReference type="EMBL" id="KDR83618.1"/>
    </source>
</evidence>
<dbReference type="Pfam" id="PF17098">
    <property type="entry name" value="Wtap"/>
    <property type="match status" value="1"/>
</dbReference>
<comment type="subcellular location">
    <subcellularLocation>
        <location evidence="1">Nucleus</location>
    </subcellularLocation>
</comment>
<keyword evidence="8" id="KW-1185">Reference proteome</keyword>
<dbReference type="GO" id="GO:0008380">
    <property type="term" value="P:RNA splicing"/>
    <property type="evidence" value="ECO:0007669"/>
    <property type="project" value="UniProtKB-KW"/>
</dbReference>
<evidence type="ECO:0000313" key="8">
    <source>
        <dbReference type="Proteomes" id="UP000027222"/>
    </source>
</evidence>
<evidence type="ECO:0000256" key="6">
    <source>
        <dbReference type="SAM" id="MobiDB-lite"/>
    </source>
</evidence>
<dbReference type="Proteomes" id="UP000027222">
    <property type="component" value="Unassembled WGS sequence"/>
</dbReference>
<dbReference type="EMBL" id="KL142368">
    <property type="protein sequence ID" value="KDR83618.1"/>
    <property type="molecule type" value="Genomic_DNA"/>
</dbReference>
<dbReference type="HOGENOM" id="CLU_041315_0_0_1"/>